<accession>A0A6M5UEK9</accession>
<gene>
    <name evidence="13" type="ORF">FIC82_007645</name>
</gene>
<dbReference type="GO" id="GO:0005886">
    <property type="term" value="C:plasma membrane"/>
    <property type="evidence" value="ECO:0007669"/>
    <property type="project" value="UniProtKB-SubCell"/>
</dbReference>
<dbReference type="GO" id="GO:0034040">
    <property type="term" value="F:ATPase-coupled lipid transmembrane transporter activity"/>
    <property type="evidence" value="ECO:0007669"/>
    <property type="project" value="TreeGrafter"/>
</dbReference>
<evidence type="ECO:0000256" key="7">
    <source>
        <dbReference type="ARBA" id="ARBA00022989"/>
    </source>
</evidence>
<dbReference type="PANTHER" id="PTHR24221:SF654">
    <property type="entry name" value="ATP-BINDING CASSETTE SUB-FAMILY B MEMBER 6"/>
    <property type="match status" value="1"/>
</dbReference>
<dbReference type="Proteomes" id="UP000451354">
    <property type="component" value="Chromosome"/>
</dbReference>
<dbReference type="EMBL" id="CP052757">
    <property type="protein sequence ID" value="QJW36092.1"/>
    <property type="molecule type" value="Genomic_DNA"/>
</dbReference>
<feature type="transmembrane region" description="Helical" evidence="10">
    <location>
        <begin position="21"/>
        <end position="49"/>
    </location>
</feature>
<dbReference type="SUPFAM" id="SSF52540">
    <property type="entry name" value="P-loop containing nucleoside triphosphate hydrolases"/>
    <property type="match status" value="1"/>
</dbReference>
<comment type="subcellular location">
    <subcellularLocation>
        <location evidence="1">Cell membrane</location>
        <topology evidence="1">Multi-pass membrane protein</topology>
    </subcellularLocation>
</comment>
<comment type="similarity">
    <text evidence="9">Belongs to the ABC transporter superfamily. Lipid exporter (TC 3.A.1.106) family.</text>
</comment>
<feature type="transmembrane region" description="Helical" evidence="10">
    <location>
        <begin position="145"/>
        <end position="168"/>
    </location>
</feature>
<keyword evidence="7 10" id="KW-1133">Transmembrane helix</keyword>
<evidence type="ECO:0000256" key="2">
    <source>
        <dbReference type="ARBA" id="ARBA00022448"/>
    </source>
</evidence>
<dbReference type="RefSeq" id="WP_154798150.1">
    <property type="nucleotide sequence ID" value="NZ_CP052757.1"/>
</dbReference>
<evidence type="ECO:0000256" key="3">
    <source>
        <dbReference type="ARBA" id="ARBA00022475"/>
    </source>
</evidence>
<dbReference type="InterPro" id="IPR027417">
    <property type="entry name" value="P-loop_NTPase"/>
</dbReference>
<feature type="transmembrane region" description="Helical" evidence="10">
    <location>
        <begin position="251"/>
        <end position="272"/>
    </location>
</feature>
<name>A0A6M5UEK9_9MICO</name>
<evidence type="ECO:0000256" key="1">
    <source>
        <dbReference type="ARBA" id="ARBA00004651"/>
    </source>
</evidence>
<proteinExistence type="inferred from homology"/>
<dbReference type="SMART" id="SM00382">
    <property type="entry name" value="AAA"/>
    <property type="match status" value="1"/>
</dbReference>
<dbReference type="GO" id="GO:0016887">
    <property type="term" value="F:ATP hydrolysis activity"/>
    <property type="evidence" value="ECO:0007669"/>
    <property type="project" value="InterPro"/>
</dbReference>
<dbReference type="InterPro" id="IPR011527">
    <property type="entry name" value="ABC1_TM_dom"/>
</dbReference>
<dbReference type="OrthoDB" id="9806127at2"/>
<dbReference type="Gene3D" id="3.40.50.300">
    <property type="entry name" value="P-loop containing nucleotide triphosphate hydrolases"/>
    <property type="match status" value="1"/>
</dbReference>
<dbReference type="PANTHER" id="PTHR24221">
    <property type="entry name" value="ATP-BINDING CASSETTE SUB-FAMILY B"/>
    <property type="match status" value="1"/>
</dbReference>
<keyword evidence="3" id="KW-1003">Cell membrane</keyword>
<keyword evidence="2" id="KW-0813">Transport</keyword>
<feature type="domain" description="ABC transporter" evidence="11">
    <location>
        <begin position="354"/>
        <end position="589"/>
    </location>
</feature>
<evidence type="ECO:0000313" key="13">
    <source>
        <dbReference type="EMBL" id="QJW36092.1"/>
    </source>
</evidence>
<evidence type="ECO:0000256" key="8">
    <source>
        <dbReference type="ARBA" id="ARBA00023136"/>
    </source>
</evidence>
<dbReference type="InterPro" id="IPR003593">
    <property type="entry name" value="AAA+_ATPase"/>
</dbReference>
<feature type="transmembrane region" description="Helical" evidence="10">
    <location>
        <begin position="174"/>
        <end position="192"/>
    </location>
</feature>
<dbReference type="Gene3D" id="1.20.1560.10">
    <property type="entry name" value="ABC transporter type 1, transmembrane domain"/>
    <property type="match status" value="1"/>
</dbReference>
<keyword evidence="8 10" id="KW-0472">Membrane</keyword>
<evidence type="ECO:0000259" key="11">
    <source>
        <dbReference type="PROSITE" id="PS50893"/>
    </source>
</evidence>
<dbReference type="PROSITE" id="PS00211">
    <property type="entry name" value="ABC_TRANSPORTER_1"/>
    <property type="match status" value="1"/>
</dbReference>
<keyword evidence="6 13" id="KW-0067">ATP-binding</keyword>
<dbReference type="InterPro" id="IPR003439">
    <property type="entry name" value="ABC_transporter-like_ATP-bd"/>
</dbReference>
<dbReference type="GO" id="GO:0140359">
    <property type="term" value="F:ABC-type transporter activity"/>
    <property type="evidence" value="ECO:0007669"/>
    <property type="project" value="InterPro"/>
</dbReference>
<evidence type="ECO:0000256" key="6">
    <source>
        <dbReference type="ARBA" id="ARBA00022840"/>
    </source>
</evidence>
<dbReference type="GO" id="GO:0005524">
    <property type="term" value="F:ATP binding"/>
    <property type="evidence" value="ECO:0007669"/>
    <property type="project" value="UniProtKB-KW"/>
</dbReference>
<dbReference type="KEGG" id="cprt:FIC82_007645"/>
<dbReference type="InterPro" id="IPR036640">
    <property type="entry name" value="ABC1_TM_sf"/>
</dbReference>
<dbReference type="Pfam" id="PF00005">
    <property type="entry name" value="ABC_tran"/>
    <property type="match status" value="1"/>
</dbReference>
<feature type="domain" description="ABC transmembrane type-1" evidence="12">
    <location>
        <begin position="28"/>
        <end position="316"/>
    </location>
</feature>
<evidence type="ECO:0000259" key="12">
    <source>
        <dbReference type="PROSITE" id="PS50929"/>
    </source>
</evidence>
<organism evidence="13 14">
    <name type="scientific">Cellulosimicrobium protaetiae</name>
    <dbReference type="NCBI Taxonomy" id="2587808"/>
    <lineage>
        <taxon>Bacteria</taxon>
        <taxon>Bacillati</taxon>
        <taxon>Actinomycetota</taxon>
        <taxon>Actinomycetes</taxon>
        <taxon>Micrococcales</taxon>
        <taxon>Promicromonosporaceae</taxon>
        <taxon>Cellulosimicrobium</taxon>
    </lineage>
</organism>
<evidence type="ECO:0000256" key="10">
    <source>
        <dbReference type="SAM" id="Phobius"/>
    </source>
</evidence>
<reference evidence="14" key="1">
    <citation type="journal article" date="2022" name="Int. J. Syst. Evol. Microbiol.">
        <title>Cellulosimicrobium protaetiae sp. nov., isolated from the gut of the larva of Protaetia brevitarsis seulensis.</title>
        <authorList>
            <person name="Le Han H."/>
            <person name="Nguyen T.T.H."/>
            <person name="Li Z."/>
            <person name="Shin N.R."/>
            <person name="Kim S.G."/>
        </authorList>
    </citation>
    <scope>NUCLEOTIDE SEQUENCE [LARGE SCALE GENOMIC DNA]</scope>
    <source>
        <strain evidence="14">BI34</strain>
    </source>
</reference>
<evidence type="ECO:0000256" key="4">
    <source>
        <dbReference type="ARBA" id="ARBA00022692"/>
    </source>
</evidence>
<dbReference type="PROSITE" id="PS50929">
    <property type="entry name" value="ABC_TM1F"/>
    <property type="match status" value="1"/>
</dbReference>
<dbReference type="SUPFAM" id="SSF90123">
    <property type="entry name" value="ABC transporter transmembrane region"/>
    <property type="match status" value="1"/>
</dbReference>
<keyword evidence="14" id="KW-1185">Reference proteome</keyword>
<keyword evidence="4 10" id="KW-0812">Transmembrane</keyword>
<feature type="transmembrane region" description="Helical" evidence="10">
    <location>
        <begin position="69"/>
        <end position="91"/>
    </location>
</feature>
<keyword evidence="5" id="KW-0547">Nucleotide-binding</keyword>
<dbReference type="FunFam" id="3.40.50.300:FF:000299">
    <property type="entry name" value="ABC transporter ATP-binding protein/permease"/>
    <property type="match status" value="1"/>
</dbReference>
<evidence type="ECO:0000313" key="14">
    <source>
        <dbReference type="Proteomes" id="UP000451354"/>
    </source>
</evidence>
<evidence type="ECO:0000256" key="9">
    <source>
        <dbReference type="ARBA" id="ARBA00061644"/>
    </source>
</evidence>
<dbReference type="InterPro" id="IPR039421">
    <property type="entry name" value="Type_1_exporter"/>
</dbReference>
<dbReference type="PROSITE" id="PS50893">
    <property type="entry name" value="ABC_TRANSPORTER_2"/>
    <property type="match status" value="1"/>
</dbReference>
<dbReference type="AlphaFoldDB" id="A0A6M5UEK9"/>
<sequence>MKRLLDQYRSISPYLPRSAQRFLVFFSIGSAFLSVLDVVALLLLSSVLAAAVGGGEFSIPLLGTIPADAVPALILVLSGVVLLKSAMGVALQWKATRHFAGFELSVGDHLFRSYIHSPWTERINISTPRVIQLTDGGVSSVVGGLLLPLTTVPGLLVTAVGVVVIIFLQQPFTAVITLAYLGGIGVLQYYVLGRRTRVAARVARDSSLKVAGLLTGMMAALKEITLREKEDEVAQAVARTRARTSRARSNLYFLRAVPRFVLDAAVIGGFVLTGGVGYAMGGMTEAVSALALFGIAGFRLVPSITSFQSIVTSSVSADPYIRTIIGDIERSQRPAAAETGGDDAGPALPNSLAIEMRHVSYTYPTGTEPALRDVDLTIPFGSTVGIVGASGAGKSTLVDILLGLLEPSDGTVSFGGGAHAQRPSEWRRHVGYVPQAVALFDGSIAQNVALTWGGDFDRERVERALRRAQLWDAVTARARGMDERIGEGGLALSGGQRQRLGIARALYSDPLVVVLDEATSALDTKTEADVAAAINELAGDVTVISVAHRLSTIRDADTILYMESGEIVASGRFDDVVAASPAFHTQASLAGLV</sequence>
<protein>
    <submittedName>
        <fullName evidence="13">ABC transporter ATP-binding protein</fullName>
    </submittedName>
</protein>
<dbReference type="InterPro" id="IPR017871">
    <property type="entry name" value="ABC_transporter-like_CS"/>
</dbReference>
<evidence type="ECO:0000256" key="5">
    <source>
        <dbReference type="ARBA" id="ARBA00022741"/>
    </source>
</evidence>